<dbReference type="Gene3D" id="3.30.450.40">
    <property type="match status" value="1"/>
</dbReference>
<dbReference type="Pfam" id="PF00990">
    <property type="entry name" value="GGDEF"/>
    <property type="match status" value="1"/>
</dbReference>
<dbReference type="Proteomes" id="UP000249417">
    <property type="component" value="Unassembled WGS sequence"/>
</dbReference>
<evidence type="ECO:0000313" key="6">
    <source>
        <dbReference type="Proteomes" id="UP000249417"/>
    </source>
</evidence>
<dbReference type="GO" id="GO:0052621">
    <property type="term" value="F:diguanylate cyclase activity"/>
    <property type="evidence" value="ECO:0007669"/>
    <property type="project" value="UniProtKB-EC"/>
</dbReference>
<dbReference type="SMART" id="SM00267">
    <property type="entry name" value="GGDEF"/>
    <property type="match status" value="1"/>
</dbReference>
<dbReference type="EMBL" id="QFQB01000002">
    <property type="protein sequence ID" value="PZQ48858.1"/>
    <property type="molecule type" value="Genomic_DNA"/>
</dbReference>
<keyword evidence="3" id="KW-1133">Transmembrane helix</keyword>
<evidence type="ECO:0000256" key="2">
    <source>
        <dbReference type="ARBA" id="ARBA00034247"/>
    </source>
</evidence>
<dbReference type="FunFam" id="3.30.70.270:FF:000001">
    <property type="entry name" value="Diguanylate cyclase domain protein"/>
    <property type="match status" value="1"/>
</dbReference>
<dbReference type="InterPro" id="IPR029787">
    <property type="entry name" value="Nucleotide_cyclase"/>
</dbReference>
<dbReference type="Gene3D" id="3.30.70.270">
    <property type="match status" value="1"/>
</dbReference>
<protein>
    <recommendedName>
        <fullName evidence="1">diguanylate cyclase</fullName>
        <ecNumber evidence="1">2.7.7.65</ecNumber>
    </recommendedName>
</protein>
<gene>
    <name evidence="5" type="ORF">DI551_00560</name>
</gene>
<comment type="caution">
    <text evidence="5">The sequence shown here is derived from an EMBL/GenBank/DDBJ whole genome shotgun (WGS) entry which is preliminary data.</text>
</comment>
<dbReference type="InterPro" id="IPR050469">
    <property type="entry name" value="Diguanylate_Cyclase"/>
</dbReference>
<dbReference type="CDD" id="cd01949">
    <property type="entry name" value="GGDEF"/>
    <property type="match status" value="1"/>
</dbReference>
<keyword evidence="3" id="KW-0472">Membrane</keyword>
<reference evidence="5 6" key="1">
    <citation type="submission" date="2017-08" db="EMBL/GenBank/DDBJ databases">
        <title>Infants hospitalized years apart are colonized by the same room-sourced microbial strains.</title>
        <authorList>
            <person name="Brooks B."/>
            <person name="Olm M.R."/>
            <person name="Firek B.A."/>
            <person name="Baker R."/>
            <person name="Thomas B.C."/>
            <person name="Morowitz M.J."/>
            <person name="Banfield J.F."/>
        </authorList>
    </citation>
    <scope>NUCLEOTIDE SEQUENCE [LARGE SCALE GENOMIC DNA]</scope>
    <source>
        <strain evidence="5">S2_005_002_R2_29</strain>
    </source>
</reference>
<proteinExistence type="predicted"/>
<evidence type="ECO:0000313" key="5">
    <source>
        <dbReference type="EMBL" id="PZQ48858.1"/>
    </source>
</evidence>
<dbReference type="NCBIfam" id="TIGR00254">
    <property type="entry name" value="GGDEF"/>
    <property type="match status" value="1"/>
</dbReference>
<dbReference type="InterPro" id="IPR000160">
    <property type="entry name" value="GGDEF_dom"/>
</dbReference>
<evidence type="ECO:0000256" key="3">
    <source>
        <dbReference type="SAM" id="Phobius"/>
    </source>
</evidence>
<dbReference type="InterPro" id="IPR029016">
    <property type="entry name" value="GAF-like_dom_sf"/>
</dbReference>
<dbReference type="CDD" id="cd19410">
    <property type="entry name" value="HK9-like_sensor"/>
    <property type="match status" value="1"/>
</dbReference>
<feature type="domain" description="GGDEF" evidence="4">
    <location>
        <begin position="419"/>
        <end position="552"/>
    </location>
</feature>
<dbReference type="GO" id="GO:0005886">
    <property type="term" value="C:plasma membrane"/>
    <property type="evidence" value="ECO:0007669"/>
    <property type="project" value="TreeGrafter"/>
</dbReference>
<dbReference type="SUPFAM" id="SSF55073">
    <property type="entry name" value="Nucleotide cyclase"/>
    <property type="match status" value="1"/>
</dbReference>
<dbReference type="EC" id="2.7.7.65" evidence="1"/>
<sequence>MMSFKRRIDIGFFVAFVLILSVGASVYANFRQMNIEKQRVDHTYEVMDALQNAISYLKDVQGASRGYVITGLEEYLAPYYIALPKVDENIETLEVLISDNPEQIKRSKLLHALVDARMAIAEQTVDTYKKEGQAKAFAMIKSGAGKREMDEIRVIVAEMINTEQNLLNLRKTATATSSRLTLIAGSFGIVVCITILAAVFSLIHGEARRRERTESSLRDAFKEMERISQETQLVGNLGDYLRGCRSDQEAYHIITNNMPQIFPGTSGTIAIFNNSRNLLQTVLRWGELPGVIQEFEPDSCWALRQGRMHYYMGDKKIPMCEHIHNIDESNYTICLPMQAQGQTIGQLFIAGHNFKDLGDSQILRVRSVGEQVSLALANIYLQRALKEQSIKDPLTRLFNRRYLEETLAREFARSQRNEKPLSVLIMDIDFFKKVNDTYGHEAGDEVLIAFANMLQTKIRKEDIACRLGGEEFVLVMPEMSLERAAERAEDICATARKLAIKFQKHTISVTVSIGVAEFPIHGQATDELLHNADLCLYKAKREGRDRVVVYDPEAITEKIGSV</sequence>
<evidence type="ECO:0000256" key="1">
    <source>
        <dbReference type="ARBA" id="ARBA00012528"/>
    </source>
</evidence>
<organism evidence="5 6">
    <name type="scientific">Micavibrio aeruginosavorus</name>
    <dbReference type="NCBI Taxonomy" id="349221"/>
    <lineage>
        <taxon>Bacteria</taxon>
        <taxon>Pseudomonadati</taxon>
        <taxon>Bdellovibrionota</taxon>
        <taxon>Bdellovibrionia</taxon>
        <taxon>Bdellovibrionales</taxon>
        <taxon>Pseudobdellovibrionaceae</taxon>
        <taxon>Micavibrio</taxon>
    </lineage>
</organism>
<dbReference type="PANTHER" id="PTHR45138">
    <property type="entry name" value="REGULATORY COMPONENTS OF SENSORY TRANSDUCTION SYSTEM"/>
    <property type="match status" value="1"/>
</dbReference>
<dbReference type="InterPro" id="IPR007891">
    <property type="entry name" value="CHASE3"/>
</dbReference>
<dbReference type="GO" id="GO:1902201">
    <property type="term" value="P:negative regulation of bacterial-type flagellum-dependent cell motility"/>
    <property type="evidence" value="ECO:0007669"/>
    <property type="project" value="TreeGrafter"/>
</dbReference>
<dbReference type="PROSITE" id="PS50887">
    <property type="entry name" value="GGDEF"/>
    <property type="match status" value="1"/>
</dbReference>
<dbReference type="Pfam" id="PF05227">
    <property type="entry name" value="CHASE3"/>
    <property type="match status" value="1"/>
</dbReference>
<keyword evidence="3" id="KW-0812">Transmembrane</keyword>
<name>A0A2W5N8K5_9BACT</name>
<evidence type="ECO:0000259" key="4">
    <source>
        <dbReference type="PROSITE" id="PS50887"/>
    </source>
</evidence>
<accession>A0A2W5N8K5</accession>
<dbReference type="SUPFAM" id="SSF55781">
    <property type="entry name" value="GAF domain-like"/>
    <property type="match status" value="1"/>
</dbReference>
<dbReference type="InterPro" id="IPR043128">
    <property type="entry name" value="Rev_trsase/Diguanyl_cyclase"/>
</dbReference>
<feature type="transmembrane region" description="Helical" evidence="3">
    <location>
        <begin position="180"/>
        <end position="203"/>
    </location>
</feature>
<dbReference type="PANTHER" id="PTHR45138:SF9">
    <property type="entry name" value="DIGUANYLATE CYCLASE DGCM-RELATED"/>
    <property type="match status" value="1"/>
</dbReference>
<comment type="catalytic activity">
    <reaction evidence="2">
        <text>2 GTP = 3',3'-c-di-GMP + 2 diphosphate</text>
        <dbReference type="Rhea" id="RHEA:24898"/>
        <dbReference type="ChEBI" id="CHEBI:33019"/>
        <dbReference type="ChEBI" id="CHEBI:37565"/>
        <dbReference type="ChEBI" id="CHEBI:58805"/>
        <dbReference type="EC" id="2.7.7.65"/>
    </reaction>
</comment>
<dbReference type="GO" id="GO:0043709">
    <property type="term" value="P:cell adhesion involved in single-species biofilm formation"/>
    <property type="evidence" value="ECO:0007669"/>
    <property type="project" value="TreeGrafter"/>
</dbReference>
<dbReference type="AlphaFoldDB" id="A0A2W5N8K5"/>